<feature type="region of interest" description="Disordered" evidence="1">
    <location>
        <begin position="89"/>
        <end position="115"/>
    </location>
</feature>
<dbReference type="InterPro" id="IPR036390">
    <property type="entry name" value="WH_DNA-bd_sf"/>
</dbReference>
<dbReference type="Pfam" id="PF08279">
    <property type="entry name" value="HTH_11"/>
    <property type="match status" value="1"/>
</dbReference>
<dbReference type="RefSeq" id="WP_076584108.1">
    <property type="nucleotide sequence ID" value="NZ_CP019329.1"/>
</dbReference>
<feature type="domain" description="Helix-turn-helix type 11" evidence="2">
    <location>
        <begin position="32"/>
        <end position="77"/>
    </location>
</feature>
<sequence length="115" mass="12781">MSKLATPAVEERESATDCRGSQSALEEMYPASKLVYLVLDREGPLTTKELATETHLTRRTVNQHTKYLRQADYVNSRPKLLNPNENVHALADRRDGTSTELGTELNTVGGDHDGQ</sequence>
<gene>
    <name evidence="3" type="ORF">SAMN05421809_3673</name>
</gene>
<dbReference type="InterPro" id="IPR013196">
    <property type="entry name" value="HTH_11"/>
</dbReference>
<organism evidence="3 4">
    <name type="scientific">Natronorubrum daqingense</name>
    <dbReference type="NCBI Taxonomy" id="588898"/>
    <lineage>
        <taxon>Archaea</taxon>
        <taxon>Methanobacteriati</taxon>
        <taxon>Methanobacteriota</taxon>
        <taxon>Stenosarchaea group</taxon>
        <taxon>Halobacteria</taxon>
        <taxon>Halobacteriales</taxon>
        <taxon>Natrialbaceae</taxon>
        <taxon>Natronorubrum</taxon>
    </lineage>
</organism>
<evidence type="ECO:0000313" key="4">
    <source>
        <dbReference type="Proteomes" id="UP000185687"/>
    </source>
</evidence>
<dbReference type="SUPFAM" id="SSF46785">
    <property type="entry name" value="Winged helix' DNA-binding domain"/>
    <property type="match status" value="1"/>
</dbReference>
<dbReference type="GeneID" id="30957933"/>
<dbReference type="Gene3D" id="1.10.10.10">
    <property type="entry name" value="Winged helix-like DNA-binding domain superfamily/Winged helix DNA-binding domain"/>
    <property type="match status" value="1"/>
</dbReference>
<reference evidence="3 4" key="1">
    <citation type="submission" date="2017-01" db="EMBL/GenBank/DDBJ databases">
        <authorList>
            <person name="Mah S.A."/>
            <person name="Swanson W.J."/>
            <person name="Moy G.W."/>
            <person name="Vacquier V.D."/>
        </authorList>
    </citation>
    <scope>NUCLEOTIDE SEQUENCE [LARGE SCALE GENOMIC DNA]</scope>
    <source>
        <strain evidence="3 4">CGMCC 1.8909</strain>
    </source>
</reference>
<feature type="region of interest" description="Disordered" evidence="1">
    <location>
        <begin position="1"/>
        <end position="23"/>
    </location>
</feature>
<dbReference type="EMBL" id="FTNP01000008">
    <property type="protein sequence ID" value="SIS06535.1"/>
    <property type="molecule type" value="Genomic_DNA"/>
</dbReference>
<dbReference type="AlphaFoldDB" id="A0A1N7G1Y2"/>
<evidence type="ECO:0000259" key="2">
    <source>
        <dbReference type="Pfam" id="PF08279"/>
    </source>
</evidence>
<name>A0A1N7G1Y2_9EURY</name>
<protein>
    <submittedName>
        <fullName evidence="3">Regulatory protein, arsR family</fullName>
    </submittedName>
</protein>
<dbReference type="Proteomes" id="UP000185687">
    <property type="component" value="Unassembled WGS sequence"/>
</dbReference>
<proteinExistence type="predicted"/>
<evidence type="ECO:0000313" key="3">
    <source>
        <dbReference type="EMBL" id="SIS06535.1"/>
    </source>
</evidence>
<accession>A0A1N7G1Y2</accession>
<keyword evidence="4" id="KW-1185">Reference proteome</keyword>
<dbReference type="InterPro" id="IPR036388">
    <property type="entry name" value="WH-like_DNA-bd_sf"/>
</dbReference>
<evidence type="ECO:0000256" key="1">
    <source>
        <dbReference type="SAM" id="MobiDB-lite"/>
    </source>
</evidence>